<keyword evidence="2" id="KW-0813">Transport</keyword>
<dbReference type="PROSITE" id="PS50893">
    <property type="entry name" value="ABC_TRANSPORTER_2"/>
    <property type="match status" value="1"/>
</dbReference>
<organism evidence="16 17">
    <name type="scientific">Burkholderia paludis</name>
    <dbReference type="NCBI Taxonomy" id="1506587"/>
    <lineage>
        <taxon>Bacteria</taxon>
        <taxon>Pseudomonadati</taxon>
        <taxon>Pseudomonadota</taxon>
        <taxon>Betaproteobacteria</taxon>
        <taxon>Burkholderiales</taxon>
        <taxon>Burkholderiaceae</taxon>
        <taxon>Burkholderia</taxon>
        <taxon>Burkholderia cepacia complex</taxon>
    </lineage>
</organism>
<dbReference type="Proteomes" id="UP000494330">
    <property type="component" value="Unassembled WGS sequence"/>
</dbReference>
<evidence type="ECO:0000256" key="4">
    <source>
        <dbReference type="ARBA" id="ARBA00022519"/>
    </source>
</evidence>
<dbReference type="FunFam" id="3.40.50.300:FF:000221">
    <property type="entry name" value="Multidrug ABC transporter ATP-binding protein"/>
    <property type="match status" value="1"/>
</dbReference>
<dbReference type="GO" id="GO:0016887">
    <property type="term" value="F:ATP hydrolysis activity"/>
    <property type="evidence" value="ECO:0007669"/>
    <property type="project" value="InterPro"/>
</dbReference>
<keyword evidence="9 13" id="KW-1133">Transmembrane helix</keyword>
<evidence type="ECO:0000256" key="12">
    <source>
        <dbReference type="SAM" id="MobiDB-lite"/>
    </source>
</evidence>
<dbReference type="AlphaFoldDB" id="A0A6P2LCL8"/>
<dbReference type="Pfam" id="PF00664">
    <property type="entry name" value="ABC_membrane"/>
    <property type="match status" value="1"/>
</dbReference>
<evidence type="ECO:0000256" key="3">
    <source>
        <dbReference type="ARBA" id="ARBA00022475"/>
    </source>
</evidence>
<keyword evidence="11 13" id="KW-0472">Membrane</keyword>
<sequence length="598" mass="64556">MADFIDASRRMIRASGHSPALIATSFALRIVERGFAIAPFFLGWYWLAQMPPFGPGLGAGARVWAVPLGGLALLLAGQMLFSWLGQMSGFLGSYALTIAYRGRLVDHLRRLPLGVFGQQRIGRLAAVVTDDVKRMEDVFTHLAAELIASASVPLLFAIGLALVDWRLTVALLATLPLAIAALNAANRFFLAHGARKQGLGLETSGLIVEYVGGLRTLRLFNRTADWMARLDDRFARLRAASLGAEAWGGGSVQVYRLLLECGVLAMLAVATVLIDRAMLTPSVWLLFVLTAWKVVDPLLDAAACLVELRALVQSEGRLHVLHATPALEEGARTEAPPHHAIAYRDVCFGYGATRVLHDLSFEVAEHSVTAIVGPSGAGKSTTLDLLARFHDPQSGSITLGGIDLREWRSDALYRELGFVFQEVQLFQASVLDNVRIGRPGASDAEVIAACRAASCDAFVARLPDGYETRIGENGQQLSGGERQRLSIARALLKDAPVLLLDEATASVDPQSQHEIQQALSRLVAGRTVIVIAHRLQTIRHADQIVVLDAGRIGERGTHASLLERDGLYARLWREQQPAGAGPSDADAPTLEAARPARD</sequence>
<dbReference type="InterPro" id="IPR003593">
    <property type="entry name" value="AAA+_ATPase"/>
</dbReference>
<keyword evidence="5 13" id="KW-0812">Transmembrane</keyword>
<feature type="compositionally biased region" description="Low complexity" evidence="12">
    <location>
        <begin position="577"/>
        <end position="588"/>
    </location>
</feature>
<dbReference type="GO" id="GO:0034040">
    <property type="term" value="F:ATPase-coupled lipid transmembrane transporter activity"/>
    <property type="evidence" value="ECO:0007669"/>
    <property type="project" value="TreeGrafter"/>
</dbReference>
<keyword evidence="7" id="KW-0067">ATP-binding</keyword>
<dbReference type="Gene3D" id="1.20.1560.10">
    <property type="entry name" value="ABC transporter type 1, transmembrane domain"/>
    <property type="match status" value="1"/>
</dbReference>
<dbReference type="RefSeq" id="WP_052001407.1">
    <property type="nucleotide sequence ID" value="NZ_CABVQD010000008.1"/>
</dbReference>
<dbReference type="InterPro" id="IPR011527">
    <property type="entry name" value="ABC1_TM_dom"/>
</dbReference>
<reference evidence="16 17" key="1">
    <citation type="submission" date="2019-09" db="EMBL/GenBank/DDBJ databases">
        <authorList>
            <person name="Depoorter E."/>
        </authorList>
    </citation>
    <scope>NUCLEOTIDE SEQUENCE [LARGE SCALE GENOMIC DNA]</scope>
    <source>
        <strain evidence="16">LMG 30113</strain>
    </source>
</reference>
<evidence type="ECO:0000256" key="13">
    <source>
        <dbReference type="SAM" id="Phobius"/>
    </source>
</evidence>
<dbReference type="PANTHER" id="PTHR24221:SF654">
    <property type="entry name" value="ATP-BINDING CASSETTE SUB-FAMILY B MEMBER 6"/>
    <property type="match status" value="1"/>
</dbReference>
<accession>A0A6P2LCL8</accession>
<feature type="transmembrane region" description="Helical" evidence="13">
    <location>
        <begin position="169"/>
        <end position="190"/>
    </location>
</feature>
<keyword evidence="3" id="KW-1003">Cell membrane</keyword>
<dbReference type="SUPFAM" id="SSF52540">
    <property type="entry name" value="P-loop containing nucleoside triphosphate hydrolases"/>
    <property type="match status" value="1"/>
</dbReference>
<dbReference type="Gene3D" id="3.40.50.300">
    <property type="entry name" value="P-loop containing nucleotide triphosphate hydrolases"/>
    <property type="match status" value="1"/>
</dbReference>
<keyword evidence="17" id="KW-1185">Reference proteome</keyword>
<dbReference type="SMART" id="SM00382">
    <property type="entry name" value="AAA"/>
    <property type="match status" value="1"/>
</dbReference>
<evidence type="ECO:0000256" key="8">
    <source>
        <dbReference type="ARBA" id="ARBA00022967"/>
    </source>
</evidence>
<keyword evidence="10" id="KW-0445">Lipid transport</keyword>
<evidence type="ECO:0000256" key="11">
    <source>
        <dbReference type="ARBA" id="ARBA00023136"/>
    </source>
</evidence>
<feature type="transmembrane region" description="Helical" evidence="13">
    <location>
        <begin position="142"/>
        <end position="163"/>
    </location>
</feature>
<evidence type="ECO:0000256" key="7">
    <source>
        <dbReference type="ARBA" id="ARBA00022840"/>
    </source>
</evidence>
<evidence type="ECO:0000256" key="9">
    <source>
        <dbReference type="ARBA" id="ARBA00022989"/>
    </source>
</evidence>
<keyword evidence="4" id="KW-0997">Cell inner membrane</keyword>
<dbReference type="GO" id="GO:0005524">
    <property type="term" value="F:ATP binding"/>
    <property type="evidence" value="ECO:0007669"/>
    <property type="project" value="UniProtKB-KW"/>
</dbReference>
<dbReference type="InterPro" id="IPR036640">
    <property type="entry name" value="ABC1_TM_sf"/>
</dbReference>
<evidence type="ECO:0000259" key="15">
    <source>
        <dbReference type="PROSITE" id="PS50929"/>
    </source>
</evidence>
<gene>
    <name evidence="16" type="ORF">BPA30113_02895</name>
</gene>
<feature type="transmembrane region" description="Helical" evidence="13">
    <location>
        <begin position="257"/>
        <end position="274"/>
    </location>
</feature>
<evidence type="ECO:0000256" key="2">
    <source>
        <dbReference type="ARBA" id="ARBA00022448"/>
    </source>
</evidence>
<proteinExistence type="predicted"/>
<name>A0A6P2LCL8_9BURK</name>
<dbReference type="Pfam" id="PF00005">
    <property type="entry name" value="ABC_tran"/>
    <property type="match status" value="1"/>
</dbReference>
<comment type="subcellular location">
    <subcellularLocation>
        <location evidence="1">Cell membrane</location>
        <topology evidence="1">Multi-pass membrane protein</topology>
    </subcellularLocation>
</comment>
<dbReference type="PROSITE" id="PS00211">
    <property type="entry name" value="ABC_TRANSPORTER_1"/>
    <property type="match status" value="1"/>
</dbReference>
<keyword evidence="8" id="KW-1278">Translocase</keyword>
<dbReference type="InterPro" id="IPR027417">
    <property type="entry name" value="P-loop_NTPase"/>
</dbReference>
<evidence type="ECO:0000256" key="6">
    <source>
        <dbReference type="ARBA" id="ARBA00022741"/>
    </source>
</evidence>
<keyword evidence="6" id="KW-0547">Nucleotide-binding</keyword>
<evidence type="ECO:0000256" key="1">
    <source>
        <dbReference type="ARBA" id="ARBA00004651"/>
    </source>
</evidence>
<dbReference type="InterPro" id="IPR039421">
    <property type="entry name" value="Type_1_exporter"/>
</dbReference>
<feature type="region of interest" description="Disordered" evidence="12">
    <location>
        <begin position="573"/>
        <end position="598"/>
    </location>
</feature>
<dbReference type="GO" id="GO:0140359">
    <property type="term" value="F:ABC-type transporter activity"/>
    <property type="evidence" value="ECO:0007669"/>
    <property type="project" value="InterPro"/>
</dbReference>
<dbReference type="PANTHER" id="PTHR24221">
    <property type="entry name" value="ATP-BINDING CASSETTE SUB-FAMILY B"/>
    <property type="match status" value="1"/>
</dbReference>
<dbReference type="PROSITE" id="PS50929">
    <property type="entry name" value="ABC_TM1F"/>
    <property type="match status" value="1"/>
</dbReference>
<dbReference type="SUPFAM" id="SSF90123">
    <property type="entry name" value="ABC transporter transmembrane region"/>
    <property type="match status" value="1"/>
</dbReference>
<evidence type="ECO:0000256" key="5">
    <source>
        <dbReference type="ARBA" id="ARBA00022692"/>
    </source>
</evidence>
<feature type="transmembrane region" description="Helical" evidence="13">
    <location>
        <begin position="64"/>
        <end position="84"/>
    </location>
</feature>
<protein>
    <submittedName>
        <fullName evidence="16">Lipid A ABC exporter ATPase/inner membrane subunits MsbA</fullName>
    </submittedName>
</protein>
<evidence type="ECO:0000256" key="10">
    <source>
        <dbReference type="ARBA" id="ARBA00023055"/>
    </source>
</evidence>
<dbReference type="EMBL" id="CABVQD010000008">
    <property type="protein sequence ID" value="VWB64904.1"/>
    <property type="molecule type" value="Genomic_DNA"/>
</dbReference>
<feature type="domain" description="ABC transmembrane type-1" evidence="15">
    <location>
        <begin position="58"/>
        <end position="310"/>
    </location>
</feature>
<evidence type="ECO:0000313" key="16">
    <source>
        <dbReference type="EMBL" id="VWB64904.1"/>
    </source>
</evidence>
<feature type="transmembrane region" description="Helical" evidence="13">
    <location>
        <begin position="20"/>
        <end position="44"/>
    </location>
</feature>
<evidence type="ECO:0000259" key="14">
    <source>
        <dbReference type="PROSITE" id="PS50893"/>
    </source>
</evidence>
<dbReference type="GO" id="GO:0005886">
    <property type="term" value="C:plasma membrane"/>
    <property type="evidence" value="ECO:0007669"/>
    <property type="project" value="UniProtKB-SubCell"/>
</dbReference>
<evidence type="ECO:0000313" key="17">
    <source>
        <dbReference type="Proteomes" id="UP000494330"/>
    </source>
</evidence>
<dbReference type="InterPro" id="IPR003439">
    <property type="entry name" value="ABC_transporter-like_ATP-bd"/>
</dbReference>
<dbReference type="InterPro" id="IPR017871">
    <property type="entry name" value="ABC_transporter-like_CS"/>
</dbReference>
<feature type="domain" description="ABC transporter" evidence="14">
    <location>
        <begin position="341"/>
        <end position="574"/>
    </location>
</feature>